<dbReference type="InterPro" id="IPR036390">
    <property type="entry name" value="WH_DNA-bd_sf"/>
</dbReference>
<keyword evidence="2" id="KW-0238">DNA-binding</keyword>
<dbReference type="InterPro" id="IPR011711">
    <property type="entry name" value="GntR_C"/>
</dbReference>
<dbReference type="Pfam" id="PF07729">
    <property type="entry name" value="FCD"/>
    <property type="match status" value="1"/>
</dbReference>
<organism evidence="6">
    <name type="scientific">Sinorhizobium medicae</name>
    <dbReference type="NCBI Taxonomy" id="110321"/>
    <lineage>
        <taxon>Bacteria</taxon>
        <taxon>Pseudomonadati</taxon>
        <taxon>Pseudomonadota</taxon>
        <taxon>Alphaproteobacteria</taxon>
        <taxon>Hyphomicrobiales</taxon>
        <taxon>Rhizobiaceae</taxon>
        <taxon>Sinorhizobium/Ensifer group</taxon>
        <taxon>Sinorhizobium</taxon>
    </lineage>
</organism>
<dbReference type="InterPro" id="IPR036388">
    <property type="entry name" value="WH-like_DNA-bd_sf"/>
</dbReference>
<evidence type="ECO:0000256" key="1">
    <source>
        <dbReference type="ARBA" id="ARBA00023015"/>
    </source>
</evidence>
<evidence type="ECO:0000313" key="5">
    <source>
        <dbReference type="EMBL" id="PLU06004.1"/>
    </source>
</evidence>
<dbReference type="PANTHER" id="PTHR43537:SF5">
    <property type="entry name" value="UXU OPERON TRANSCRIPTIONAL REGULATOR"/>
    <property type="match status" value="1"/>
</dbReference>
<evidence type="ECO:0000256" key="2">
    <source>
        <dbReference type="ARBA" id="ARBA00023125"/>
    </source>
</evidence>
<feature type="domain" description="HTH gntR-type" evidence="4">
    <location>
        <begin position="12"/>
        <end position="79"/>
    </location>
</feature>
<dbReference type="EMBL" id="CABFNB010000086">
    <property type="protein sequence ID" value="VTZ60850.1"/>
    <property type="molecule type" value="Genomic_DNA"/>
</dbReference>
<reference evidence="6" key="3">
    <citation type="submission" date="2019-06" db="EMBL/GenBank/DDBJ databases">
        <authorList>
            <person name="Le Quere A."/>
            <person name="Colella S."/>
        </authorList>
    </citation>
    <scope>NUCLEOTIDE SEQUENCE</scope>
    <source>
        <strain evidence="6">EmedicaeMD41</strain>
    </source>
</reference>
<dbReference type="RefSeq" id="WP_011975847.1">
    <property type="nucleotide sequence ID" value="NZ_CABFNB010000086.1"/>
</dbReference>
<dbReference type="GO" id="GO:0003677">
    <property type="term" value="F:DNA binding"/>
    <property type="evidence" value="ECO:0007669"/>
    <property type="project" value="UniProtKB-KW"/>
</dbReference>
<protein>
    <submittedName>
        <fullName evidence="5">GntR family transcriptional regulator</fullName>
    </submittedName>
    <submittedName>
        <fullName evidence="6">Transcriptional regulator, GntR family</fullName>
    </submittedName>
</protein>
<dbReference type="Proteomes" id="UP000507954">
    <property type="component" value="Unassembled WGS sequence"/>
</dbReference>
<evidence type="ECO:0000313" key="6">
    <source>
        <dbReference type="EMBL" id="VTZ60850.1"/>
    </source>
</evidence>
<gene>
    <name evidence="5" type="ORF">BMJ33_07005</name>
    <name evidence="6" type="ORF">EMEDMD4_210031</name>
</gene>
<keyword evidence="7" id="KW-1185">Reference proteome</keyword>
<dbReference type="Gene3D" id="1.10.10.10">
    <property type="entry name" value="Winged helix-like DNA-binding domain superfamily/Winged helix DNA-binding domain"/>
    <property type="match status" value="1"/>
</dbReference>
<dbReference type="Proteomes" id="UP001190825">
    <property type="component" value="Unassembled WGS sequence"/>
</dbReference>
<name>A0A508WTJ6_9HYPH</name>
<dbReference type="SUPFAM" id="SSF46785">
    <property type="entry name" value="Winged helix' DNA-binding domain"/>
    <property type="match status" value="1"/>
</dbReference>
<dbReference type="InterPro" id="IPR000524">
    <property type="entry name" value="Tscrpt_reg_HTH_GntR"/>
</dbReference>
<dbReference type="AlphaFoldDB" id="A0A508WTJ6"/>
<proteinExistence type="predicted"/>
<evidence type="ECO:0000256" key="3">
    <source>
        <dbReference type="ARBA" id="ARBA00023163"/>
    </source>
</evidence>
<dbReference type="EMBL" id="NBUC01000055">
    <property type="protein sequence ID" value="PLU06004.1"/>
    <property type="molecule type" value="Genomic_DNA"/>
</dbReference>
<dbReference type="PANTHER" id="PTHR43537">
    <property type="entry name" value="TRANSCRIPTIONAL REGULATOR, GNTR FAMILY"/>
    <property type="match status" value="1"/>
</dbReference>
<dbReference type="GeneID" id="61613528"/>
<reference evidence="5" key="1">
    <citation type="submission" date="2017-04" db="EMBL/GenBank/DDBJ databases">
        <authorList>
            <person name="Porter S."/>
            <person name="Friesen M.L."/>
            <person name="Faber-Hammond J."/>
        </authorList>
    </citation>
    <scope>NUCLEOTIDE SEQUENCE</scope>
    <source>
        <strain evidence="5">Str16</strain>
    </source>
</reference>
<reference evidence="5 7" key="2">
    <citation type="journal article" date="2018" name="FEMS Microbiol. Ecol.">
        <title>Co-invading symbiotic mutualists of Medicago polymorpha retain high ancestral diversity and contain diverse accessory genomes.</title>
        <authorList>
            <person name="Porter S.S."/>
            <person name="Faber-Hammond J.J."/>
            <person name="Friesen M.L."/>
        </authorList>
    </citation>
    <scope>NUCLEOTIDE SEQUENCE [LARGE SCALE GENOMIC DNA]</scope>
    <source>
        <strain evidence="5 7">Str16</strain>
    </source>
</reference>
<sequence>MTKLLSPIQRSRTISEEVEERLVLAIASGEQAAGSRLTEGSVAEAMGVSRVPAREAILSLAAKGLLTSAGARGLKVVDFGRGQAAKVREVRLALEAVAIRHAIAAVRADPDALRPLDEVLARMEQLTRAPSAIALAKCDLEFHRTILGYSRNDVLVRSWEALTPHLLVLFCKDWHTHPDGVGEVKLHDDLRTFISKGGERDIEQVLGNHFS</sequence>
<dbReference type="Pfam" id="PF00392">
    <property type="entry name" value="GntR"/>
    <property type="match status" value="1"/>
</dbReference>
<dbReference type="SUPFAM" id="SSF48008">
    <property type="entry name" value="GntR ligand-binding domain-like"/>
    <property type="match status" value="1"/>
</dbReference>
<dbReference type="PROSITE" id="PS50949">
    <property type="entry name" value="HTH_GNTR"/>
    <property type="match status" value="1"/>
</dbReference>
<evidence type="ECO:0000259" key="4">
    <source>
        <dbReference type="PROSITE" id="PS50949"/>
    </source>
</evidence>
<evidence type="ECO:0000313" key="7">
    <source>
        <dbReference type="Proteomes" id="UP001190825"/>
    </source>
</evidence>
<dbReference type="SMART" id="SM00895">
    <property type="entry name" value="FCD"/>
    <property type="match status" value="1"/>
</dbReference>
<dbReference type="GO" id="GO:0003700">
    <property type="term" value="F:DNA-binding transcription factor activity"/>
    <property type="evidence" value="ECO:0007669"/>
    <property type="project" value="InterPro"/>
</dbReference>
<keyword evidence="1" id="KW-0805">Transcription regulation</keyword>
<dbReference type="OMA" id="HEIARTH"/>
<accession>A0A508WTJ6</accession>
<dbReference type="Gene3D" id="1.20.120.530">
    <property type="entry name" value="GntR ligand-binding domain-like"/>
    <property type="match status" value="1"/>
</dbReference>
<dbReference type="InterPro" id="IPR008920">
    <property type="entry name" value="TF_FadR/GntR_C"/>
</dbReference>
<dbReference type="SMART" id="SM00345">
    <property type="entry name" value="HTH_GNTR"/>
    <property type="match status" value="1"/>
</dbReference>
<keyword evidence="3" id="KW-0804">Transcription</keyword>